<name>A0A7V8FT36_9BURK</name>
<dbReference type="Gene3D" id="3.40.50.850">
    <property type="entry name" value="Isochorismatase-like"/>
    <property type="match status" value="1"/>
</dbReference>
<dbReference type="InterPro" id="IPR036380">
    <property type="entry name" value="Isochorismatase-like_sf"/>
</dbReference>
<sequence>MTAPQTLIRLSGGAPRVPSWQEAALVVIDHQAEYTSGKLPLAGVEAAVGQIADLLRQARGWRPGDPRDPSR</sequence>
<dbReference type="AlphaFoldDB" id="A0A7V8FT36"/>
<evidence type="ECO:0008006" key="3">
    <source>
        <dbReference type="Google" id="ProtNLM"/>
    </source>
</evidence>
<organism evidence="1 2">
    <name type="scientific">Herbaspirillum frisingense</name>
    <dbReference type="NCBI Taxonomy" id="92645"/>
    <lineage>
        <taxon>Bacteria</taxon>
        <taxon>Pseudomonadati</taxon>
        <taxon>Pseudomonadota</taxon>
        <taxon>Betaproteobacteria</taxon>
        <taxon>Burkholderiales</taxon>
        <taxon>Oxalobacteraceae</taxon>
        <taxon>Herbaspirillum</taxon>
    </lineage>
</organism>
<reference evidence="2" key="1">
    <citation type="journal article" date="2020" name="MBio">
        <title>Horizontal gene transfer to a defensive symbiont with a reduced genome amongst a multipartite beetle microbiome.</title>
        <authorList>
            <person name="Waterworth S.C."/>
            <person name="Florez L.V."/>
            <person name="Rees E.R."/>
            <person name="Hertweck C."/>
            <person name="Kaltenpoth M."/>
            <person name="Kwan J.C."/>
        </authorList>
    </citation>
    <scope>NUCLEOTIDE SEQUENCE [LARGE SCALE GENOMIC DNA]</scope>
</reference>
<evidence type="ECO:0000313" key="1">
    <source>
        <dbReference type="EMBL" id="KAF1036525.1"/>
    </source>
</evidence>
<accession>A0A7V8FT36</accession>
<evidence type="ECO:0000313" key="2">
    <source>
        <dbReference type="Proteomes" id="UP000462435"/>
    </source>
</evidence>
<dbReference type="EMBL" id="WNDX01000198">
    <property type="protein sequence ID" value="KAF1036525.1"/>
    <property type="molecule type" value="Genomic_DNA"/>
</dbReference>
<dbReference type="SUPFAM" id="SSF52499">
    <property type="entry name" value="Isochorismatase-like hydrolases"/>
    <property type="match status" value="1"/>
</dbReference>
<dbReference type="Proteomes" id="UP000462435">
    <property type="component" value="Unassembled WGS sequence"/>
</dbReference>
<gene>
    <name evidence="1" type="ORF">GAK35_04059</name>
</gene>
<protein>
    <recommendedName>
        <fullName evidence="3">Isochorismatase family protein</fullName>
    </recommendedName>
</protein>
<proteinExistence type="predicted"/>
<comment type="caution">
    <text evidence="1">The sequence shown here is derived from an EMBL/GenBank/DDBJ whole genome shotgun (WGS) entry which is preliminary data.</text>
</comment>